<comment type="caution">
    <text evidence="7">The sequence shown here is derived from an EMBL/GenBank/DDBJ whole genome shotgun (WGS) entry which is preliminary data.</text>
</comment>
<evidence type="ECO:0000256" key="3">
    <source>
        <dbReference type="ARBA" id="ARBA00022741"/>
    </source>
</evidence>
<dbReference type="PROSITE" id="PS00211">
    <property type="entry name" value="ABC_TRANSPORTER_1"/>
    <property type="match status" value="1"/>
</dbReference>
<keyword evidence="5" id="KW-0029">Amino-acid transport</keyword>
<accession>A0A523QIU0</accession>
<dbReference type="GO" id="GO:0015807">
    <property type="term" value="P:L-amino acid transport"/>
    <property type="evidence" value="ECO:0007669"/>
    <property type="project" value="TreeGrafter"/>
</dbReference>
<evidence type="ECO:0000259" key="6">
    <source>
        <dbReference type="PROSITE" id="PS50893"/>
    </source>
</evidence>
<dbReference type="SMART" id="SM00382">
    <property type="entry name" value="AAA"/>
    <property type="match status" value="1"/>
</dbReference>
<dbReference type="Proteomes" id="UP000320781">
    <property type="component" value="Unassembled WGS sequence"/>
</dbReference>
<dbReference type="InterPro" id="IPR027417">
    <property type="entry name" value="P-loop_NTPase"/>
</dbReference>
<keyword evidence="4 7" id="KW-0067">ATP-binding</keyword>
<evidence type="ECO:0000313" key="8">
    <source>
        <dbReference type="Proteomes" id="UP000320781"/>
    </source>
</evidence>
<dbReference type="AlphaFoldDB" id="A0A523QIU0"/>
<feature type="domain" description="ABC transporter" evidence="6">
    <location>
        <begin position="4"/>
        <end position="234"/>
    </location>
</feature>
<gene>
    <name evidence="7" type="ORF">E3J95_04130</name>
</gene>
<reference evidence="7 8" key="1">
    <citation type="submission" date="2019-03" db="EMBL/GenBank/DDBJ databases">
        <title>Metabolic potential of uncultured bacteria and archaea associated with petroleum seepage in deep-sea sediments.</title>
        <authorList>
            <person name="Dong X."/>
            <person name="Hubert C."/>
        </authorList>
    </citation>
    <scope>NUCLEOTIDE SEQUENCE [LARGE SCALE GENOMIC DNA]</scope>
    <source>
        <strain evidence="7">E44_bin92</strain>
    </source>
</reference>
<dbReference type="GO" id="GO:0005524">
    <property type="term" value="F:ATP binding"/>
    <property type="evidence" value="ECO:0007669"/>
    <property type="project" value="UniProtKB-KW"/>
</dbReference>
<dbReference type="GO" id="GO:0016887">
    <property type="term" value="F:ATP hydrolysis activity"/>
    <property type="evidence" value="ECO:0007669"/>
    <property type="project" value="InterPro"/>
</dbReference>
<comment type="similarity">
    <text evidence="1">Belongs to the ABC transporter superfamily.</text>
</comment>
<proteinExistence type="inferred from homology"/>
<dbReference type="InterPro" id="IPR003593">
    <property type="entry name" value="AAA+_ATPase"/>
</dbReference>
<dbReference type="PANTHER" id="PTHR43820">
    <property type="entry name" value="HIGH-AFFINITY BRANCHED-CHAIN AMINO ACID TRANSPORT ATP-BINDING PROTEIN LIVF"/>
    <property type="match status" value="1"/>
</dbReference>
<evidence type="ECO:0000313" key="7">
    <source>
        <dbReference type="EMBL" id="TES85548.1"/>
    </source>
</evidence>
<dbReference type="Gene3D" id="3.40.50.300">
    <property type="entry name" value="P-loop containing nucleotide triphosphate hydrolases"/>
    <property type="match status" value="1"/>
</dbReference>
<protein>
    <submittedName>
        <fullName evidence="7">ABC transporter ATP-binding protein</fullName>
    </submittedName>
</protein>
<organism evidence="7 8">
    <name type="scientific">Aerophobetes bacterium</name>
    <dbReference type="NCBI Taxonomy" id="2030807"/>
    <lineage>
        <taxon>Bacteria</taxon>
        <taxon>Candidatus Aerophobota</taxon>
    </lineage>
</organism>
<dbReference type="PANTHER" id="PTHR43820:SF7">
    <property type="entry name" value="BRANCHED-CHAIN AMINO ACID TRANSPORT ATP-BINDING PROTEIN LIVF-RELATED"/>
    <property type="match status" value="1"/>
</dbReference>
<dbReference type="InterPro" id="IPR017871">
    <property type="entry name" value="ABC_transporter-like_CS"/>
</dbReference>
<keyword evidence="3" id="KW-0547">Nucleotide-binding</keyword>
<keyword evidence="2" id="KW-0813">Transport</keyword>
<evidence type="ECO:0000256" key="1">
    <source>
        <dbReference type="ARBA" id="ARBA00005417"/>
    </source>
</evidence>
<dbReference type="InterPro" id="IPR003439">
    <property type="entry name" value="ABC_transporter-like_ATP-bd"/>
</dbReference>
<dbReference type="PROSITE" id="PS50893">
    <property type="entry name" value="ABC_TRANSPORTER_2"/>
    <property type="match status" value="1"/>
</dbReference>
<name>A0A523QIU0_UNCAE</name>
<sequence length="235" mass="26104">MSLLEVKNVESGYGKTSILYDMNLEIEKGEIVALIGPNGSGKTTLLRTVSGILKVKKGQITFHGKQMENLGPDERVRRGIGYVLQDDNVFPTLTVMENLEMGAYILSQFQDRLKDILRLFPILKERKRQKAGTLSGGERQMLAIASSLLLTPHLLMLDEPCGGLAPRIAQEVCDKILDIHKMDTAILWVVEREIESVLKLVSRGYVMESGQIAFQGTPGELLGNRKLQDLVLGKQ</sequence>
<dbReference type="Pfam" id="PF00005">
    <property type="entry name" value="ABC_tran"/>
    <property type="match status" value="1"/>
</dbReference>
<dbReference type="GO" id="GO:0015658">
    <property type="term" value="F:branched-chain amino acid transmembrane transporter activity"/>
    <property type="evidence" value="ECO:0007669"/>
    <property type="project" value="TreeGrafter"/>
</dbReference>
<dbReference type="EMBL" id="SOKU01000200">
    <property type="protein sequence ID" value="TES85548.1"/>
    <property type="molecule type" value="Genomic_DNA"/>
</dbReference>
<evidence type="ECO:0000256" key="4">
    <source>
        <dbReference type="ARBA" id="ARBA00022840"/>
    </source>
</evidence>
<evidence type="ECO:0000256" key="2">
    <source>
        <dbReference type="ARBA" id="ARBA00022448"/>
    </source>
</evidence>
<dbReference type="CDD" id="cd03224">
    <property type="entry name" value="ABC_TM1139_LivF_branched"/>
    <property type="match status" value="1"/>
</dbReference>
<dbReference type="SUPFAM" id="SSF52540">
    <property type="entry name" value="P-loop containing nucleoside triphosphate hydrolases"/>
    <property type="match status" value="1"/>
</dbReference>
<evidence type="ECO:0000256" key="5">
    <source>
        <dbReference type="ARBA" id="ARBA00022970"/>
    </source>
</evidence>
<dbReference type="InterPro" id="IPR052156">
    <property type="entry name" value="BCAA_Transport_ATP-bd_LivF"/>
</dbReference>